<dbReference type="GO" id="GO:0046656">
    <property type="term" value="P:folic acid biosynthetic process"/>
    <property type="evidence" value="ECO:0007669"/>
    <property type="project" value="UniProtKB-KW"/>
</dbReference>
<evidence type="ECO:0000256" key="8">
    <source>
        <dbReference type="ARBA" id="ARBA00035676"/>
    </source>
</evidence>
<evidence type="ECO:0000256" key="2">
    <source>
        <dbReference type="ARBA" id="ARBA00009320"/>
    </source>
</evidence>
<dbReference type="EMBL" id="FWPT01000007">
    <property type="protein sequence ID" value="SMA49156.1"/>
    <property type="molecule type" value="Genomic_DNA"/>
</dbReference>
<evidence type="ECO:0000313" key="16">
    <source>
        <dbReference type="Proteomes" id="UP000196573"/>
    </source>
</evidence>
<keyword evidence="5" id="KW-0289">Folate biosynthesis</keyword>
<dbReference type="RefSeq" id="WP_207626664.1">
    <property type="nucleotide sequence ID" value="NZ_CBCSCN010000007.1"/>
</dbReference>
<evidence type="ECO:0000256" key="1">
    <source>
        <dbReference type="ARBA" id="ARBA00001933"/>
    </source>
</evidence>
<comment type="function">
    <text evidence="10">Involved in the biosynthesis of p-aminobenzoate (PABA), a precursor of tetrahydrofolate. Converts 4-amino-4-deoxychorismate into 4-aminobenzoate (PABA) and pyruvate.</text>
</comment>
<dbReference type="PANTHER" id="PTHR42743:SF2">
    <property type="entry name" value="AMINODEOXYCHORISMATE LYASE"/>
    <property type="match status" value="1"/>
</dbReference>
<sequence length="273" mass="29913">MSSEQAPMFWVDGEPATAVPLTDRGFQYGDGVFETIRVVQGQIPFFDLHWQRLTDSCRALSLPLDEVLLRTQLNDFLAGRQDGTLKIMVTRGSGGRGYNPAGAGGRTVLGWFAPVPLPDHRSRDGVSVMFCTTPLGHSPALAGHKHLNRLEQVLARDELNGTDFGEGLMQDLQGRVIEGTMSNLFLVESGRIITPDLSLCGVNGVLRRWLCQSEAVTIASVSREQLLAVDEVFIGNSVMGVVPVVSCEGRQWQPGPVTRRVQQEVFQLFHVDG</sequence>
<organism evidence="15 16">
    <name type="scientific">Parendozoicomonas haliclonae</name>
    <dbReference type="NCBI Taxonomy" id="1960125"/>
    <lineage>
        <taxon>Bacteria</taxon>
        <taxon>Pseudomonadati</taxon>
        <taxon>Pseudomonadota</taxon>
        <taxon>Gammaproteobacteria</taxon>
        <taxon>Oceanospirillales</taxon>
        <taxon>Endozoicomonadaceae</taxon>
        <taxon>Parendozoicomonas</taxon>
    </lineage>
</organism>
<comment type="pathway">
    <text evidence="7">Cofactor biosynthesis; tetrahydrofolate biosynthesis; 4-aminobenzoate from chorismate: step 2/2.</text>
</comment>
<dbReference type="InterPro" id="IPR036038">
    <property type="entry name" value="Aminotransferase-like"/>
</dbReference>
<gene>
    <name evidence="15" type="primary">pabC</name>
    <name evidence="15" type="ORF">EHSB41UT_03090</name>
</gene>
<dbReference type="SUPFAM" id="SSF56752">
    <property type="entry name" value="D-aminoacid aminotransferase-like PLP-dependent enzymes"/>
    <property type="match status" value="1"/>
</dbReference>
<dbReference type="InterPro" id="IPR018300">
    <property type="entry name" value="Aminotrans_IV_CS"/>
</dbReference>
<dbReference type="Gene3D" id="3.20.10.10">
    <property type="entry name" value="D-amino Acid Aminotransferase, subunit A, domain 2"/>
    <property type="match status" value="1"/>
</dbReference>
<keyword evidence="16" id="KW-1185">Reference proteome</keyword>
<dbReference type="Proteomes" id="UP000196573">
    <property type="component" value="Unassembled WGS sequence"/>
</dbReference>
<accession>A0A1X7AM19</accession>
<evidence type="ECO:0000256" key="11">
    <source>
        <dbReference type="ARBA" id="ARBA00069174"/>
    </source>
</evidence>
<dbReference type="PROSITE" id="PS00770">
    <property type="entry name" value="AA_TRANSFER_CLASS_4"/>
    <property type="match status" value="1"/>
</dbReference>
<dbReference type="AlphaFoldDB" id="A0A1X7AM19"/>
<dbReference type="FunFam" id="3.20.10.10:FF:000002">
    <property type="entry name" value="D-alanine aminotransferase"/>
    <property type="match status" value="1"/>
</dbReference>
<dbReference type="GO" id="GO:0005829">
    <property type="term" value="C:cytosol"/>
    <property type="evidence" value="ECO:0007669"/>
    <property type="project" value="TreeGrafter"/>
</dbReference>
<evidence type="ECO:0000256" key="10">
    <source>
        <dbReference type="ARBA" id="ARBA00054027"/>
    </source>
</evidence>
<evidence type="ECO:0000256" key="3">
    <source>
        <dbReference type="ARBA" id="ARBA00011738"/>
    </source>
</evidence>
<dbReference type="GO" id="GO:0030170">
    <property type="term" value="F:pyridoxal phosphate binding"/>
    <property type="evidence" value="ECO:0007669"/>
    <property type="project" value="InterPro"/>
</dbReference>
<dbReference type="CDD" id="cd01559">
    <property type="entry name" value="ADCL_like"/>
    <property type="match status" value="1"/>
</dbReference>
<evidence type="ECO:0000256" key="7">
    <source>
        <dbReference type="ARBA" id="ARBA00035633"/>
    </source>
</evidence>
<dbReference type="PANTHER" id="PTHR42743">
    <property type="entry name" value="AMINO-ACID AMINOTRANSFERASE"/>
    <property type="match status" value="1"/>
</dbReference>
<dbReference type="GO" id="GO:0008696">
    <property type="term" value="F:4-amino-4-deoxychorismate lyase activity"/>
    <property type="evidence" value="ECO:0007669"/>
    <property type="project" value="UniProtKB-UniRule"/>
</dbReference>
<evidence type="ECO:0000256" key="9">
    <source>
        <dbReference type="ARBA" id="ARBA00049529"/>
    </source>
</evidence>
<dbReference type="InterPro" id="IPR017824">
    <property type="entry name" value="Aminodeoxychorismate_lyase_IV"/>
</dbReference>
<comment type="cofactor">
    <cofactor evidence="1 14">
        <name>pyridoxal 5'-phosphate</name>
        <dbReference type="ChEBI" id="CHEBI:597326"/>
    </cofactor>
</comment>
<evidence type="ECO:0000256" key="13">
    <source>
        <dbReference type="RuleBase" id="RU004106"/>
    </source>
</evidence>
<dbReference type="InterPro" id="IPR043132">
    <property type="entry name" value="BCAT-like_C"/>
</dbReference>
<evidence type="ECO:0000256" key="5">
    <source>
        <dbReference type="ARBA" id="ARBA00022909"/>
    </source>
</evidence>
<evidence type="ECO:0000256" key="14">
    <source>
        <dbReference type="RuleBase" id="RU004516"/>
    </source>
</evidence>
<keyword evidence="6 15" id="KW-0456">Lyase</keyword>
<dbReference type="Pfam" id="PF01063">
    <property type="entry name" value="Aminotran_4"/>
    <property type="match status" value="1"/>
</dbReference>
<evidence type="ECO:0000256" key="6">
    <source>
        <dbReference type="ARBA" id="ARBA00023239"/>
    </source>
</evidence>
<protein>
    <recommendedName>
        <fullName evidence="11 12">Aminodeoxychorismate lyase</fullName>
        <ecNumber evidence="8 12">4.1.3.38</ecNumber>
    </recommendedName>
</protein>
<comment type="similarity">
    <text evidence="2 13">Belongs to the class-IV pyridoxal-phosphate-dependent aminotransferase family.</text>
</comment>
<name>A0A1X7AM19_9GAMM</name>
<reference evidence="15 16" key="1">
    <citation type="submission" date="2017-03" db="EMBL/GenBank/DDBJ databases">
        <authorList>
            <person name="Afonso C.L."/>
            <person name="Miller P.J."/>
            <person name="Scott M.A."/>
            <person name="Spackman E."/>
            <person name="Goraichik I."/>
            <person name="Dimitrov K.M."/>
            <person name="Suarez D.L."/>
            <person name="Swayne D.E."/>
        </authorList>
    </citation>
    <scope>NUCLEOTIDE SEQUENCE [LARGE SCALE GENOMIC DNA]</scope>
    <source>
        <strain evidence="15">SB41UT1</strain>
    </source>
</reference>
<dbReference type="InterPro" id="IPR001544">
    <property type="entry name" value="Aminotrans_IV"/>
</dbReference>
<dbReference type="NCBIfam" id="NF004761">
    <property type="entry name" value="PRK06092.1"/>
    <property type="match status" value="1"/>
</dbReference>
<dbReference type="EC" id="4.1.3.38" evidence="8 12"/>
<keyword evidence="4 14" id="KW-0663">Pyridoxal phosphate</keyword>
<proteinExistence type="inferred from homology"/>
<dbReference type="InterPro" id="IPR043131">
    <property type="entry name" value="BCAT-like_N"/>
</dbReference>
<evidence type="ECO:0000313" key="15">
    <source>
        <dbReference type="EMBL" id="SMA49156.1"/>
    </source>
</evidence>
<evidence type="ECO:0000256" key="4">
    <source>
        <dbReference type="ARBA" id="ARBA00022898"/>
    </source>
</evidence>
<dbReference type="NCBIfam" id="TIGR03461">
    <property type="entry name" value="pabC_Proteo"/>
    <property type="match status" value="1"/>
</dbReference>
<dbReference type="GO" id="GO:0008153">
    <property type="term" value="P:4-aminobenzoate biosynthetic process"/>
    <property type="evidence" value="ECO:0007669"/>
    <property type="project" value="UniProtKB-UniRule"/>
</dbReference>
<dbReference type="Gene3D" id="3.30.470.10">
    <property type="match status" value="1"/>
</dbReference>
<comment type="subunit">
    <text evidence="3">Homodimer.</text>
</comment>
<dbReference type="InterPro" id="IPR050571">
    <property type="entry name" value="Class-IV_PLP-Dep_Aminotrnsfr"/>
</dbReference>
<evidence type="ECO:0000256" key="12">
    <source>
        <dbReference type="NCBIfam" id="TIGR03461"/>
    </source>
</evidence>
<comment type="catalytic activity">
    <reaction evidence="9">
        <text>4-amino-4-deoxychorismate = 4-aminobenzoate + pyruvate + H(+)</text>
        <dbReference type="Rhea" id="RHEA:16201"/>
        <dbReference type="ChEBI" id="CHEBI:15361"/>
        <dbReference type="ChEBI" id="CHEBI:15378"/>
        <dbReference type="ChEBI" id="CHEBI:17836"/>
        <dbReference type="ChEBI" id="CHEBI:58406"/>
        <dbReference type="EC" id="4.1.3.38"/>
    </reaction>
</comment>